<proteinExistence type="predicted"/>
<dbReference type="PANTHER" id="PTHR12436:SF4">
    <property type="entry name" value="LEUKOCYTE RECEPTOR CLUSTER MEMBER 8"/>
    <property type="match status" value="1"/>
</dbReference>
<feature type="compositionally biased region" description="Basic residues" evidence="1">
    <location>
        <begin position="12"/>
        <end position="21"/>
    </location>
</feature>
<dbReference type="PROSITE" id="PS50250">
    <property type="entry name" value="PCI"/>
    <property type="match status" value="1"/>
</dbReference>
<evidence type="ECO:0000256" key="1">
    <source>
        <dbReference type="SAM" id="MobiDB-lite"/>
    </source>
</evidence>
<dbReference type="InterPro" id="IPR005062">
    <property type="entry name" value="SAC3/GANP/THP3_conserved"/>
</dbReference>
<evidence type="ECO:0000259" key="2">
    <source>
        <dbReference type="PROSITE" id="PS50250"/>
    </source>
</evidence>
<feature type="region of interest" description="Disordered" evidence="1">
    <location>
        <begin position="288"/>
        <end position="310"/>
    </location>
</feature>
<feature type="region of interest" description="Disordered" evidence="1">
    <location>
        <begin position="1"/>
        <end position="35"/>
    </location>
</feature>
<dbReference type="PANTHER" id="PTHR12436">
    <property type="entry name" value="80 KDA MCM3-ASSOCIATED PROTEIN"/>
    <property type="match status" value="1"/>
</dbReference>
<protein>
    <recommendedName>
        <fullName evidence="2">PCI domain-containing protein</fullName>
    </recommendedName>
</protein>
<evidence type="ECO:0000313" key="4">
    <source>
        <dbReference type="Proteomes" id="UP001211065"/>
    </source>
</evidence>
<sequence>MDDDSKEDIKLLRQRKQKKPLKISESTKDDNTNEDSIINENIKEGKELHKILSKVDKKVPIKMNSLVFRAVSYVLCSLQHLRISLTNIIDNLRSNYFETVSMQSVQSQAQLLQYYIQYYQSQGYDASQSYHYAVAYLTSYYNINTQSPYSNIITTNPQPQHNAVQQTPQQLQQQQQQKPTVQAEVKTAQKPAYIPVQQKVTYSQAVKQEEPKKQEGTSEWPETLKAYVKKVFEFYPSDAHQSVSNKLRDVINYHQKKGTIHSTDWDVCPMISLDKSLEDELIKSNLTTNGSISQQPEQPKSFNFLSENTNKNNETPVKKFTLKQKFTDLPTNLKFMSKKATKVLSSTDDDELIKEPVKKKGKFNLMEISSPGSPKTVVEPDEMAGLLPEEIERRNKRRERFESENGVRERTQLRQIMINKKAKEAFIAAGAEGNPDVIDWDEDTIVGTCQKLDKSYLRLTSAPDPSTVRPLHILKETLEMLTSKWKSDSNYTYICDQFKSLRQDLTVQRIKNDFTVKVYESHARIALEKGDLGEFNQCQAQLKQLYELNIPGNVDEFTSYRILYAIYTLNKRDINQILTKLTSHQKAQKNIKHALLVRQSVTHNDYHKFFKLYQNAPDMSVYLLDFFVERQRIIAMKFITKAYKYTISIDFLVKELGFCRLEDNKKAFVKGKKKLRKFFEENSVSCESPAKELDCQVAHEVFAEIIKKFNKVDIKGQI</sequence>
<name>A0AAD5XYQ7_9FUNG</name>
<feature type="domain" description="PCI" evidence="2">
    <location>
        <begin position="531"/>
        <end position="718"/>
    </location>
</feature>
<keyword evidence="4" id="KW-1185">Reference proteome</keyword>
<accession>A0AAD5XYQ7</accession>
<feature type="compositionally biased region" description="Low complexity" evidence="1">
    <location>
        <begin position="164"/>
        <end position="178"/>
    </location>
</feature>
<dbReference type="Gene3D" id="1.25.40.990">
    <property type="match status" value="1"/>
</dbReference>
<dbReference type="Proteomes" id="UP001211065">
    <property type="component" value="Unassembled WGS sequence"/>
</dbReference>
<feature type="region of interest" description="Disordered" evidence="1">
    <location>
        <begin position="155"/>
        <end position="178"/>
    </location>
</feature>
<reference evidence="3" key="1">
    <citation type="submission" date="2020-05" db="EMBL/GenBank/DDBJ databases">
        <title>Phylogenomic resolution of chytrid fungi.</title>
        <authorList>
            <person name="Stajich J.E."/>
            <person name="Amses K."/>
            <person name="Simmons R."/>
            <person name="Seto K."/>
            <person name="Myers J."/>
            <person name="Bonds A."/>
            <person name="Quandt C.A."/>
            <person name="Barry K."/>
            <person name="Liu P."/>
            <person name="Grigoriev I."/>
            <person name="Longcore J.E."/>
            <person name="James T.Y."/>
        </authorList>
    </citation>
    <scope>NUCLEOTIDE SEQUENCE</scope>
    <source>
        <strain evidence="3">JEL0476</strain>
    </source>
</reference>
<dbReference type="GO" id="GO:0005634">
    <property type="term" value="C:nucleus"/>
    <property type="evidence" value="ECO:0007669"/>
    <property type="project" value="TreeGrafter"/>
</dbReference>
<evidence type="ECO:0000313" key="3">
    <source>
        <dbReference type="EMBL" id="KAJ3226303.1"/>
    </source>
</evidence>
<dbReference type="Pfam" id="PF03399">
    <property type="entry name" value="SAC3_GANP"/>
    <property type="match status" value="1"/>
</dbReference>
<comment type="caution">
    <text evidence="3">The sequence shown here is derived from an EMBL/GenBank/DDBJ whole genome shotgun (WGS) entry which is preliminary data.</text>
</comment>
<dbReference type="InterPro" id="IPR045107">
    <property type="entry name" value="SAC3/GANP/THP3"/>
</dbReference>
<dbReference type="AlphaFoldDB" id="A0AAD5XYQ7"/>
<gene>
    <name evidence="3" type="ORF">HK099_005134</name>
</gene>
<dbReference type="EMBL" id="JADGJW010000039">
    <property type="protein sequence ID" value="KAJ3226303.1"/>
    <property type="molecule type" value="Genomic_DNA"/>
</dbReference>
<dbReference type="InterPro" id="IPR000717">
    <property type="entry name" value="PCI_dom"/>
</dbReference>
<organism evidence="3 4">
    <name type="scientific">Clydaea vesicula</name>
    <dbReference type="NCBI Taxonomy" id="447962"/>
    <lineage>
        <taxon>Eukaryota</taxon>
        <taxon>Fungi</taxon>
        <taxon>Fungi incertae sedis</taxon>
        <taxon>Chytridiomycota</taxon>
        <taxon>Chytridiomycota incertae sedis</taxon>
        <taxon>Chytridiomycetes</taxon>
        <taxon>Lobulomycetales</taxon>
        <taxon>Lobulomycetaceae</taxon>
        <taxon>Clydaea</taxon>
    </lineage>
</organism>